<feature type="transmembrane region" description="Helical" evidence="1">
    <location>
        <begin position="107"/>
        <end position="126"/>
    </location>
</feature>
<reference evidence="2" key="1">
    <citation type="submission" date="2023-03" db="UniProtKB">
        <authorList>
            <consortium name="EnsemblPlants"/>
        </authorList>
    </citation>
    <scope>IDENTIFICATION</scope>
</reference>
<sequence length="174" mass="20235">MKEDLLSKSKLMETTLARFMQWIMSLSLSRQIVYPIFFLNLGPKSSFPFSSFQARAIHKWFFPFKIFISIKSPATLFSPLARTRKLEHPFRAFAIFAHLLECKYLKLLGNLYLICLVALVMIHPMLKQAASRRLVSAHTRISNMYDKEKSSKMIVLLQSLYYLFSEVLVTSSLE</sequence>
<keyword evidence="1" id="KW-0472">Membrane</keyword>
<dbReference type="Gramene" id="MELO3C029614.2.1">
    <property type="protein sequence ID" value="MELO3C029614.2.1"/>
    <property type="gene ID" value="MELO3C029614.2"/>
</dbReference>
<accession>A0A9I9E6U6</accession>
<keyword evidence="1" id="KW-1133">Transmembrane helix</keyword>
<evidence type="ECO:0000313" key="2">
    <source>
        <dbReference type="EnsemblPlants" id="MELO3C029614.2.1"/>
    </source>
</evidence>
<proteinExistence type="predicted"/>
<evidence type="ECO:0000256" key="1">
    <source>
        <dbReference type="SAM" id="Phobius"/>
    </source>
</evidence>
<keyword evidence="1" id="KW-0812">Transmembrane</keyword>
<name>A0A9I9E6U6_CUCME</name>
<organism evidence="2">
    <name type="scientific">Cucumis melo</name>
    <name type="common">Muskmelon</name>
    <dbReference type="NCBI Taxonomy" id="3656"/>
    <lineage>
        <taxon>Eukaryota</taxon>
        <taxon>Viridiplantae</taxon>
        <taxon>Streptophyta</taxon>
        <taxon>Embryophyta</taxon>
        <taxon>Tracheophyta</taxon>
        <taxon>Spermatophyta</taxon>
        <taxon>Magnoliopsida</taxon>
        <taxon>eudicotyledons</taxon>
        <taxon>Gunneridae</taxon>
        <taxon>Pentapetalae</taxon>
        <taxon>rosids</taxon>
        <taxon>fabids</taxon>
        <taxon>Cucurbitales</taxon>
        <taxon>Cucurbitaceae</taxon>
        <taxon>Benincaseae</taxon>
        <taxon>Cucumis</taxon>
    </lineage>
</organism>
<protein>
    <submittedName>
        <fullName evidence="2">Uncharacterized protein</fullName>
    </submittedName>
</protein>
<dbReference type="AlphaFoldDB" id="A0A9I9E6U6"/>
<dbReference type="EnsemblPlants" id="MELO3C029614.2.1">
    <property type="protein sequence ID" value="MELO3C029614.2.1"/>
    <property type="gene ID" value="MELO3C029614.2"/>
</dbReference>